<evidence type="ECO:0000313" key="1">
    <source>
        <dbReference type="EMBL" id="RNI30301.1"/>
    </source>
</evidence>
<accession>A0A3M9MXM4</accession>
<keyword evidence="2" id="KW-1185">Reference proteome</keyword>
<comment type="caution">
    <text evidence="1">The sequence shown here is derived from an EMBL/GenBank/DDBJ whole genome shotgun (WGS) entry which is preliminary data.</text>
</comment>
<proteinExistence type="predicted"/>
<evidence type="ECO:0008006" key="3">
    <source>
        <dbReference type="Google" id="ProtNLM"/>
    </source>
</evidence>
<dbReference type="Proteomes" id="UP000271010">
    <property type="component" value="Unassembled WGS sequence"/>
</dbReference>
<dbReference type="RefSeq" id="WP_123133378.1">
    <property type="nucleotide sequence ID" value="NZ_RJJE01000009.1"/>
</dbReference>
<reference evidence="1 2" key="1">
    <citation type="submission" date="2018-11" db="EMBL/GenBank/DDBJ databases">
        <title>Rufibacter latericius sp. nov., isolated from water in Baiyang Lake.</title>
        <authorList>
            <person name="Yang Y."/>
        </authorList>
    </citation>
    <scope>NUCLEOTIDE SEQUENCE [LARGE SCALE GENOMIC DNA]</scope>
    <source>
        <strain evidence="1 2">MCC P1</strain>
    </source>
</reference>
<organism evidence="1 2">
    <name type="scientific">Rufibacter immobilis</name>
    <dbReference type="NCBI Taxonomy" id="1348778"/>
    <lineage>
        <taxon>Bacteria</taxon>
        <taxon>Pseudomonadati</taxon>
        <taxon>Bacteroidota</taxon>
        <taxon>Cytophagia</taxon>
        <taxon>Cytophagales</taxon>
        <taxon>Hymenobacteraceae</taxon>
        <taxon>Rufibacter</taxon>
    </lineage>
</organism>
<protein>
    <recommendedName>
        <fullName evidence="3">STAS/SEC14 domain-containing protein</fullName>
    </recommendedName>
</protein>
<dbReference type="OrthoDB" id="884362at2"/>
<dbReference type="EMBL" id="RJJE01000009">
    <property type="protein sequence ID" value="RNI30301.1"/>
    <property type="molecule type" value="Genomic_DNA"/>
</dbReference>
<dbReference type="AlphaFoldDB" id="A0A3M9MXM4"/>
<name>A0A3M9MXM4_9BACT</name>
<sequence>MERNENESNLRLTYRPDLDILFLRWLRYPTSAQLRQGYMEALELAVQEDCRFWLFDLRSRGSLSVEDEAWMLKTYFPGIEERLPYQNYFANLVTPTHYTYIQEHIGLSFLSNYGNFTKLGIFLSEQDAVAWLLKCRSEEKDQTI</sequence>
<evidence type="ECO:0000313" key="2">
    <source>
        <dbReference type="Proteomes" id="UP000271010"/>
    </source>
</evidence>
<gene>
    <name evidence="1" type="ORF">EFA69_12505</name>
</gene>